<dbReference type="PROSITE" id="PS50011">
    <property type="entry name" value="PROTEIN_KINASE_DOM"/>
    <property type="match status" value="1"/>
</dbReference>
<keyword evidence="3 4" id="KW-0067">ATP-binding</keyword>
<dbReference type="GO" id="GO:0004674">
    <property type="term" value="F:protein serine/threonine kinase activity"/>
    <property type="evidence" value="ECO:0007669"/>
    <property type="project" value="UniProtKB-KW"/>
</dbReference>
<dbReference type="SMART" id="SM00220">
    <property type="entry name" value="S_TKc"/>
    <property type="match status" value="1"/>
</dbReference>
<evidence type="ECO:0000259" key="7">
    <source>
        <dbReference type="PROSITE" id="PS50011"/>
    </source>
</evidence>
<dbReference type="InterPro" id="IPR000719">
    <property type="entry name" value="Prot_kinase_dom"/>
</dbReference>
<keyword evidence="5" id="KW-0723">Serine/threonine-protein kinase</keyword>
<organism evidence="8 9">
    <name type="scientific">Cichlidogyrus casuarinus</name>
    <dbReference type="NCBI Taxonomy" id="1844966"/>
    <lineage>
        <taxon>Eukaryota</taxon>
        <taxon>Metazoa</taxon>
        <taxon>Spiralia</taxon>
        <taxon>Lophotrochozoa</taxon>
        <taxon>Platyhelminthes</taxon>
        <taxon>Monogenea</taxon>
        <taxon>Monopisthocotylea</taxon>
        <taxon>Dactylogyridea</taxon>
        <taxon>Ancyrocephalidae</taxon>
        <taxon>Cichlidogyrus</taxon>
    </lineage>
</organism>
<sequence length="439" mass="50255">MECLQLQIMENKRIRIANKFLMGRKIGSGSFGEIYLGTNISTQEEVAIKIEDVNAKFPQLMIEAKVYKLLQDVCGIPSLKWAGKEGEFNIMVLQLLGPSLEDLFNYCDRKFSLKTVLQLADQLITRLESIHARCFIHRDIKPDNFLMGLGAQGNQLFLIDFGLAKRYCDKRTKNHIPYREKKNLTGTARYASINTHMGIEQSRRDDMESLGYVLVYFLRGSLPWQGLKAGTKRQKYERISEKKMSTTINELCQGLSIEFSNYVVMCRSIRFDDAPDYNLMKHSFRQLMSQNQFLYDHIYDWNIQQPKNTASELQSVQQQQQMVFPMNNQLSGGSGSANIIMSQPPLQSADLLTKTNLVVHNFVDSCSLGAKHKQHQLQKMQLPNSRFSNTQNGQKMTSFIDSLQMGAANVQPEIQNWPPIRPPPPQNLGPSTLLNQWRT</sequence>
<gene>
    <name evidence="8" type="primary">CSNK1E</name>
    <name evidence="8" type="ORF">Ciccas_003016</name>
</gene>
<comment type="similarity">
    <text evidence="5">Belongs to the protein kinase superfamily.</text>
</comment>
<dbReference type="InterPro" id="IPR008271">
    <property type="entry name" value="Ser/Thr_kinase_AS"/>
</dbReference>
<evidence type="ECO:0000256" key="4">
    <source>
        <dbReference type="PROSITE-ProRule" id="PRU10141"/>
    </source>
</evidence>
<feature type="binding site" evidence="4">
    <location>
        <position position="49"/>
    </location>
    <ligand>
        <name>ATP</name>
        <dbReference type="ChEBI" id="CHEBI:30616"/>
    </ligand>
</feature>
<dbReference type="Pfam" id="PF00069">
    <property type="entry name" value="Pkinase"/>
    <property type="match status" value="1"/>
</dbReference>
<proteinExistence type="inferred from homology"/>
<protein>
    <recommendedName>
        <fullName evidence="1">non-specific serine/threonine protein kinase</fullName>
        <ecNumber evidence="1">2.7.11.1</ecNumber>
    </recommendedName>
</protein>
<evidence type="ECO:0000256" key="2">
    <source>
        <dbReference type="ARBA" id="ARBA00022741"/>
    </source>
</evidence>
<evidence type="ECO:0000256" key="5">
    <source>
        <dbReference type="RuleBase" id="RU000304"/>
    </source>
</evidence>
<dbReference type="AlphaFoldDB" id="A0ABD2QFK3"/>
<dbReference type="InterPro" id="IPR011009">
    <property type="entry name" value="Kinase-like_dom_sf"/>
</dbReference>
<feature type="region of interest" description="Disordered" evidence="6">
    <location>
        <begin position="414"/>
        <end position="439"/>
    </location>
</feature>
<dbReference type="InterPro" id="IPR050235">
    <property type="entry name" value="CK1_Ser-Thr_kinase"/>
</dbReference>
<evidence type="ECO:0000256" key="6">
    <source>
        <dbReference type="SAM" id="MobiDB-lite"/>
    </source>
</evidence>
<evidence type="ECO:0000313" key="8">
    <source>
        <dbReference type="EMBL" id="KAL3318314.1"/>
    </source>
</evidence>
<keyword evidence="2 4" id="KW-0547">Nucleotide-binding</keyword>
<dbReference type="GO" id="GO:0005524">
    <property type="term" value="F:ATP binding"/>
    <property type="evidence" value="ECO:0007669"/>
    <property type="project" value="UniProtKB-UniRule"/>
</dbReference>
<evidence type="ECO:0000256" key="3">
    <source>
        <dbReference type="ARBA" id="ARBA00022840"/>
    </source>
</evidence>
<feature type="domain" description="Protein kinase" evidence="7">
    <location>
        <begin position="20"/>
        <end position="285"/>
    </location>
</feature>
<keyword evidence="8" id="KW-0418">Kinase</keyword>
<dbReference type="EC" id="2.7.11.1" evidence="1"/>
<name>A0ABD2QFK3_9PLAT</name>
<keyword evidence="9" id="KW-1185">Reference proteome</keyword>
<reference evidence="8 9" key="1">
    <citation type="submission" date="2024-11" db="EMBL/GenBank/DDBJ databases">
        <title>Adaptive evolution of stress response genes in parasites aligns with host niche diversity.</title>
        <authorList>
            <person name="Hahn C."/>
            <person name="Resl P."/>
        </authorList>
    </citation>
    <scope>NUCLEOTIDE SEQUENCE [LARGE SCALE GENOMIC DNA]</scope>
    <source>
        <strain evidence="8">EGGRZ-B1_66</strain>
        <tissue evidence="8">Body</tissue>
    </source>
</reference>
<dbReference type="FunFam" id="1.10.510.10:FF:000596">
    <property type="entry name" value="CK1 family protein kinase"/>
    <property type="match status" value="1"/>
</dbReference>
<dbReference type="EMBL" id="JBJKFK010000259">
    <property type="protein sequence ID" value="KAL3318314.1"/>
    <property type="molecule type" value="Genomic_DNA"/>
</dbReference>
<dbReference type="PROSITE" id="PS00108">
    <property type="entry name" value="PROTEIN_KINASE_ST"/>
    <property type="match status" value="1"/>
</dbReference>
<dbReference type="InterPro" id="IPR017441">
    <property type="entry name" value="Protein_kinase_ATP_BS"/>
</dbReference>
<comment type="caution">
    <text evidence="8">The sequence shown here is derived from an EMBL/GenBank/DDBJ whole genome shotgun (WGS) entry which is preliminary data.</text>
</comment>
<evidence type="ECO:0000256" key="1">
    <source>
        <dbReference type="ARBA" id="ARBA00012513"/>
    </source>
</evidence>
<evidence type="ECO:0000313" key="9">
    <source>
        <dbReference type="Proteomes" id="UP001626550"/>
    </source>
</evidence>
<dbReference type="SUPFAM" id="SSF56112">
    <property type="entry name" value="Protein kinase-like (PK-like)"/>
    <property type="match status" value="1"/>
</dbReference>
<dbReference type="PROSITE" id="PS00107">
    <property type="entry name" value="PROTEIN_KINASE_ATP"/>
    <property type="match status" value="1"/>
</dbReference>
<dbReference type="Proteomes" id="UP001626550">
    <property type="component" value="Unassembled WGS sequence"/>
</dbReference>
<accession>A0ABD2QFK3</accession>
<keyword evidence="8" id="KW-0808">Transferase</keyword>
<dbReference type="Gene3D" id="1.10.510.10">
    <property type="entry name" value="Transferase(Phosphotransferase) domain 1"/>
    <property type="match status" value="1"/>
</dbReference>
<dbReference type="PANTHER" id="PTHR11909">
    <property type="entry name" value="CASEIN KINASE-RELATED"/>
    <property type="match status" value="1"/>
</dbReference>